<feature type="transmembrane region" description="Helical" evidence="9">
    <location>
        <begin position="350"/>
        <end position="376"/>
    </location>
</feature>
<comment type="subcellular location">
    <subcellularLocation>
        <location evidence="9">Cell membrane</location>
        <topology evidence="9">Multi-pass membrane protein</topology>
    </subcellularLocation>
    <subcellularLocation>
        <location evidence="1">Membrane</location>
        <topology evidence="1">Multi-pass membrane protein</topology>
    </subcellularLocation>
</comment>
<feature type="transmembrane region" description="Helical" evidence="9">
    <location>
        <begin position="426"/>
        <end position="450"/>
    </location>
</feature>
<dbReference type="SMART" id="SM00924">
    <property type="entry name" value="MgtE_N"/>
    <property type="match status" value="1"/>
</dbReference>
<dbReference type="Pfam" id="PF00571">
    <property type="entry name" value="CBS"/>
    <property type="match status" value="1"/>
</dbReference>
<evidence type="ECO:0000256" key="2">
    <source>
        <dbReference type="ARBA" id="ARBA00009749"/>
    </source>
</evidence>
<evidence type="ECO:0000259" key="11">
    <source>
        <dbReference type="PROSITE" id="PS51371"/>
    </source>
</evidence>
<dbReference type="InterPro" id="IPR000644">
    <property type="entry name" value="CBS_dom"/>
</dbReference>
<proteinExistence type="inferred from homology"/>
<feature type="region of interest" description="Disordered" evidence="10">
    <location>
        <begin position="1"/>
        <end position="41"/>
    </location>
</feature>
<evidence type="ECO:0000256" key="3">
    <source>
        <dbReference type="ARBA" id="ARBA00022448"/>
    </source>
</evidence>
<dbReference type="SUPFAM" id="SSF158791">
    <property type="entry name" value="MgtE N-terminal domain-like"/>
    <property type="match status" value="1"/>
</dbReference>
<evidence type="ECO:0000313" key="13">
    <source>
        <dbReference type="Proteomes" id="UP001184150"/>
    </source>
</evidence>
<dbReference type="Gene3D" id="3.10.580.10">
    <property type="entry name" value="CBS-domain"/>
    <property type="match status" value="1"/>
</dbReference>
<organism evidence="12 13">
    <name type="scientific">Novosphingobium capsulatum</name>
    <dbReference type="NCBI Taxonomy" id="13688"/>
    <lineage>
        <taxon>Bacteria</taxon>
        <taxon>Pseudomonadati</taxon>
        <taxon>Pseudomonadota</taxon>
        <taxon>Alphaproteobacteria</taxon>
        <taxon>Sphingomonadales</taxon>
        <taxon>Sphingomonadaceae</taxon>
        <taxon>Novosphingobium</taxon>
    </lineage>
</organism>
<keyword evidence="3 9" id="KW-0813">Transport</keyword>
<dbReference type="InterPro" id="IPR036739">
    <property type="entry name" value="SLC41_membr_dom_sf"/>
</dbReference>
<dbReference type="Proteomes" id="UP001184150">
    <property type="component" value="Unassembled WGS sequence"/>
</dbReference>
<keyword evidence="6 9" id="KW-1133">Transmembrane helix</keyword>
<dbReference type="SUPFAM" id="SSF161093">
    <property type="entry name" value="MgtE membrane domain-like"/>
    <property type="match status" value="1"/>
</dbReference>
<dbReference type="PANTHER" id="PTHR43773:SF1">
    <property type="entry name" value="MAGNESIUM TRANSPORTER MGTE"/>
    <property type="match status" value="1"/>
</dbReference>
<gene>
    <name evidence="12" type="ORF">J2792_002580</name>
</gene>
<dbReference type="Pfam" id="PF03448">
    <property type="entry name" value="MgtE_N"/>
    <property type="match status" value="1"/>
</dbReference>
<comment type="caution">
    <text evidence="12">The sequence shown here is derived from an EMBL/GenBank/DDBJ whole genome shotgun (WGS) entry which is preliminary data.</text>
</comment>
<evidence type="ECO:0000256" key="5">
    <source>
        <dbReference type="ARBA" id="ARBA00022842"/>
    </source>
</evidence>
<dbReference type="PANTHER" id="PTHR43773">
    <property type="entry name" value="MAGNESIUM TRANSPORTER MGTE"/>
    <property type="match status" value="1"/>
</dbReference>
<dbReference type="Pfam" id="PF01769">
    <property type="entry name" value="MgtE"/>
    <property type="match status" value="1"/>
</dbReference>
<dbReference type="CDD" id="cd04606">
    <property type="entry name" value="CBS_pair_Mg_transporter"/>
    <property type="match status" value="1"/>
</dbReference>
<evidence type="ECO:0000256" key="4">
    <source>
        <dbReference type="ARBA" id="ARBA00022692"/>
    </source>
</evidence>
<reference evidence="12 13" key="1">
    <citation type="submission" date="2023-07" db="EMBL/GenBank/DDBJ databases">
        <title>Sorghum-associated microbial communities from plants grown in Nebraska, USA.</title>
        <authorList>
            <person name="Schachtman D."/>
        </authorList>
    </citation>
    <scope>NUCLEOTIDE SEQUENCE [LARGE SCALE GENOMIC DNA]</scope>
    <source>
        <strain evidence="12 13">DS1027</strain>
    </source>
</reference>
<dbReference type="Gene3D" id="1.25.60.10">
    <property type="entry name" value="MgtE N-terminal domain-like"/>
    <property type="match status" value="1"/>
</dbReference>
<dbReference type="InterPro" id="IPR006668">
    <property type="entry name" value="Mg_transptr_MgtE_intracell_dom"/>
</dbReference>
<feature type="transmembrane region" description="Helical" evidence="9">
    <location>
        <begin position="462"/>
        <end position="487"/>
    </location>
</feature>
<keyword evidence="8" id="KW-0129">CBS domain</keyword>
<keyword evidence="13" id="KW-1185">Reference proteome</keyword>
<comment type="subunit">
    <text evidence="9">Homodimer.</text>
</comment>
<dbReference type="InterPro" id="IPR006669">
    <property type="entry name" value="MgtE_transporter"/>
</dbReference>
<evidence type="ECO:0000256" key="10">
    <source>
        <dbReference type="SAM" id="MobiDB-lite"/>
    </source>
</evidence>
<dbReference type="PROSITE" id="PS51371">
    <property type="entry name" value="CBS"/>
    <property type="match status" value="1"/>
</dbReference>
<dbReference type="SMART" id="SM00116">
    <property type="entry name" value="CBS"/>
    <property type="match status" value="2"/>
</dbReference>
<dbReference type="InterPro" id="IPR038076">
    <property type="entry name" value="MgtE_N_sf"/>
</dbReference>
<protein>
    <recommendedName>
        <fullName evidence="9">Magnesium transporter MgtE</fullName>
    </recommendedName>
</protein>
<name>A0ABU1MN03_9SPHN</name>
<keyword evidence="4 9" id="KW-0812">Transmembrane</keyword>
<sequence length="488" mass="52624">MEQGAPHEHDLRMDDGVDTDTMTVAAPEPARNSQELDEEDNTLRPSFLRRVTEALDAENQEAVYNLVEPLHPADIADLFELIGQEYRAPLARAINDLLGSDVLAELNDWVRDDLVDQLEPEEVADLAEQMETDDAVALIEDLDEEDQAAVLAEMEPEDRAAIESALSYPEESAGRLMSRDVIAVPEHLTVGDLIDYLRRDDDDLATEFWEVFIVDVKHRPVGTCMLSWLLRAPRSVPLADVMKRDQTLIPVTMDQEEVALRFQKYALISAAVVDDSGRLVGQITVDDVVHIIQEEASEDILRLSGAGDGDINEPIGLTVRTRLSWLVVNLGTAIIAASVVGLFQGAIARFALLAVLMPIVSGMGGNAGTQTLAVVVRAIATNQLTSSNTVRMILRELRIALANGLSLGVLIGVGTTLIFGNPHLGAVIGAAMVINNLVAGLAGILVPVSLDRLRVDPAVSSAVFVTMATDVMGFFSFLGLAVVTGLAA</sequence>
<feature type="transmembrane region" description="Helical" evidence="9">
    <location>
        <begin position="397"/>
        <end position="420"/>
    </location>
</feature>
<comment type="similarity">
    <text evidence="2 9">Belongs to the SLC41A transporter family.</text>
</comment>
<evidence type="ECO:0000256" key="7">
    <source>
        <dbReference type="ARBA" id="ARBA00023136"/>
    </source>
</evidence>
<evidence type="ECO:0000313" key="12">
    <source>
        <dbReference type="EMBL" id="MDR6511704.1"/>
    </source>
</evidence>
<keyword evidence="9" id="KW-1003">Cell membrane</keyword>
<feature type="compositionally biased region" description="Basic and acidic residues" evidence="10">
    <location>
        <begin position="1"/>
        <end position="15"/>
    </location>
</feature>
<keyword evidence="9" id="KW-0479">Metal-binding</keyword>
<dbReference type="Gene3D" id="1.10.357.20">
    <property type="entry name" value="SLC41 divalent cation transporters, integral membrane domain"/>
    <property type="match status" value="1"/>
</dbReference>
<keyword evidence="7 9" id="KW-0472">Membrane</keyword>
<dbReference type="InterPro" id="IPR046342">
    <property type="entry name" value="CBS_dom_sf"/>
</dbReference>
<evidence type="ECO:0000256" key="8">
    <source>
        <dbReference type="PROSITE-ProRule" id="PRU00703"/>
    </source>
</evidence>
<evidence type="ECO:0000256" key="1">
    <source>
        <dbReference type="ARBA" id="ARBA00004141"/>
    </source>
</evidence>
<evidence type="ECO:0000256" key="9">
    <source>
        <dbReference type="RuleBase" id="RU362011"/>
    </source>
</evidence>
<feature type="domain" description="CBS" evidence="11">
    <location>
        <begin position="242"/>
        <end position="298"/>
    </location>
</feature>
<accession>A0ABU1MN03</accession>
<dbReference type="EMBL" id="JAVDRD010000006">
    <property type="protein sequence ID" value="MDR6511704.1"/>
    <property type="molecule type" value="Genomic_DNA"/>
</dbReference>
<comment type="function">
    <text evidence="9">Acts as a magnesium transporter.</text>
</comment>
<dbReference type="SUPFAM" id="SSF54631">
    <property type="entry name" value="CBS-domain pair"/>
    <property type="match status" value="1"/>
</dbReference>
<evidence type="ECO:0000256" key="6">
    <source>
        <dbReference type="ARBA" id="ARBA00022989"/>
    </source>
</evidence>
<dbReference type="InterPro" id="IPR006667">
    <property type="entry name" value="SLC41_membr_dom"/>
</dbReference>
<feature type="transmembrane region" description="Helical" evidence="9">
    <location>
        <begin position="323"/>
        <end position="344"/>
    </location>
</feature>
<dbReference type="NCBIfam" id="TIGR00400">
    <property type="entry name" value="mgtE"/>
    <property type="match status" value="1"/>
</dbReference>
<keyword evidence="5 9" id="KW-0460">Magnesium</keyword>